<dbReference type="PANTHER" id="PTHR31475:SF5">
    <property type="entry name" value="UPF0462 PROTEIN C4ORF33 HOMOLOG"/>
    <property type="match status" value="1"/>
</dbReference>
<reference evidence="2" key="1">
    <citation type="submission" date="2023-01" db="EMBL/GenBank/DDBJ databases">
        <title>Genome assembly of the deep-sea coral Lophelia pertusa.</title>
        <authorList>
            <person name="Herrera S."/>
            <person name="Cordes E."/>
        </authorList>
    </citation>
    <scope>NUCLEOTIDE SEQUENCE</scope>
    <source>
        <strain evidence="2">USNM1676648</strain>
        <tissue evidence="2">Polyp</tissue>
    </source>
</reference>
<dbReference type="Proteomes" id="UP001163046">
    <property type="component" value="Unassembled WGS sequence"/>
</dbReference>
<dbReference type="AlphaFoldDB" id="A0A9W9YYG3"/>
<comment type="caution">
    <text evidence="2">The sequence shown here is derived from an EMBL/GenBank/DDBJ whole genome shotgun (WGS) entry which is preliminary data.</text>
</comment>
<organism evidence="2 3">
    <name type="scientific">Desmophyllum pertusum</name>
    <dbReference type="NCBI Taxonomy" id="174260"/>
    <lineage>
        <taxon>Eukaryota</taxon>
        <taxon>Metazoa</taxon>
        <taxon>Cnidaria</taxon>
        <taxon>Anthozoa</taxon>
        <taxon>Hexacorallia</taxon>
        <taxon>Scleractinia</taxon>
        <taxon>Caryophylliina</taxon>
        <taxon>Caryophylliidae</taxon>
        <taxon>Desmophyllum</taxon>
    </lineage>
</organism>
<dbReference type="PANTHER" id="PTHR31475">
    <property type="entry name" value="UPF0462 PROTEIN"/>
    <property type="match status" value="1"/>
</dbReference>
<comment type="similarity">
    <text evidence="1">Belongs to the UPF0462 family.</text>
</comment>
<dbReference type="EMBL" id="MU826843">
    <property type="protein sequence ID" value="KAJ7371665.1"/>
    <property type="molecule type" value="Genomic_DNA"/>
</dbReference>
<evidence type="ECO:0000313" key="3">
    <source>
        <dbReference type="Proteomes" id="UP001163046"/>
    </source>
</evidence>
<gene>
    <name evidence="2" type="ORF">OS493_023688</name>
</gene>
<proteinExistence type="inferred from homology"/>
<evidence type="ECO:0000313" key="2">
    <source>
        <dbReference type="EMBL" id="KAJ7371665.1"/>
    </source>
</evidence>
<sequence length="80" mass="9123">MDWYRKNSIAYFPPGVRKMNAYAIHGSGSGRRYESLYPASADVKNPDFHRLEFSSHLTLKPCLPCHGVNHCHSTGRMLED</sequence>
<dbReference type="OrthoDB" id="10056816at2759"/>
<evidence type="ECO:0000256" key="1">
    <source>
        <dbReference type="ARBA" id="ARBA00038085"/>
    </source>
</evidence>
<protein>
    <submittedName>
        <fullName evidence="2">Uncharacterized protein</fullName>
    </submittedName>
</protein>
<accession>A0A9W9YYG3</accession>
<keyword evidence="3" id="KW-1185">Reference proteome</keyword>
<name>A0A9W9YYG3_9CNID</name>